<accession>A0A915KKB4</accession>
<reference evidence="2" key="1">
    <citation type="submission" date="2022-11" db="UniProtKB">
        <authorList>
            <consortium name="WormBaseParasite"/>
        </authorList>
    </citation>
    <scope>IDENTIFICATION</scope>
</reference>
<protein>
    <submittedName>
        <fullName evidence="2">Uncharacterized protein</fullName>
    </submittedName>
</protein>
<evidence type="ECO:0000313" key="1">
    <source>
        <dbReference type="Proteomes" id="UP000887565"/>
    </source>
</evidence>
<proteinExistence type="predicted"/>
<keyword evidence="1" id="KW-1185">Reference proteome</keyword>
<name>A0A915KKB4_ROMCU</name>
<evidence type="ECO:0000313" key="2">
    <source>
        <dbReference type="WBParaSite" id="nRc.2.0.1.t39271-RA"/>
    </source>
</evidence>
<organism evidence="1 2">
    <name type="scientific">Romanomermis culicivorax</name>
    <name type="common">Nematode worm</name>
    <dbReference type="NCBI Taxonomy" id="13658"/>
    <lineage>
        <taxon>Eukaryota</taxon>
        <taxon>Metazoa</taxon>
        <taxon>Ecdysozoa</taxon>
        <taxon>Nematoda</taxon>
        <taxon>Enoplea</taxon>
        <taxon>Dorylaimia</taxon>
        <taxon>Mermithida</taxon>
        <taxon>Mermithoidea</taxon>
        <taxon>Mermithidae</taxon>
        <taxon>Romanomermis</taxon>
    </lineage>
</organism>
<sequence length="98" mass="10581">MPSAAPIDIIQSACPLSSCVPCAPALEQKKVSNRKITTSNQAPRIIVIQQPIVYYLNVSNNVDRATREMGCQADFANSNLGASQSTQTLNNEVFQLSV</sequence>
<dbReference type="Proteomes" id="UP000887565">
    <property type="component" value="Unplaced"/>
</dbReference>
<dbReference type="WBParaSite" id="nRc.2.0.1.t39271-RA">
    <property type="protein sequence ID" value="nRc.2.0.1.t39271-RA"/>
    <property type="gene ID" value="nRc.2.0.1.g39271"/>
</dbReference>
<dbReference type="AlphaFoldDB" id="A0A915KKB4"/>